<dbReference type="Pfam" id="PF01312">
    <property type="entry name" value="Bac_export_2"/>
    <property type="match status" value="1"/>
</dbReference>
<keyword evidence="1" id="KW-0282">Flagellum</keyword>
<dbReference type="InterPro" id="IPR029025">
    <property type="entry name" value="T3SS_substrate_exporter_C"/>
</dbReference>
<gene>
    <name evidence="1" type="ORF">A45J_1035</name>
</gene>
<dbReference type="Gene3D" id="3.40.1690.10">
    <property type="entry name" value="secretion proteins EscU"/>
    <property type="match status" value="1"/>
</dbReference>
<sequence>MADTRKKAAALRYDAKKDAAPKVVAKGSGKIAEKILEIAKEHNIPIRDDPQLVEVLSTLDIYQEIPPELYRAVAEILAFVYKMTKKVQ</sequence>
<protein>
    <submittedName>
        <fullName evidence="1">Flagellar biosynthesis protein FlhB</fullName>
    </submittedName>
</protein>
<dbReference type="SUPFAM" id="SSF160544">
    <property type="entry name" value="EscU C-terminal domain-like"/>
    <property type="match status" value="1"/>
</dbReference>
<name>A0A5J4KUR3_9ZZZZ</name>
<accession>A0A5J4KUR3</accession>
<organism evidence="1">
    <name type="scientific">hot springs metagenome</name>
    <dbReference type="NCBI Taxonomy" id="433727"/>
    <lineage>
        <taxon>unclassified sequences</taxon>
        <taxon>metagenomes</taxon>
        <taxon>ecological metagenomes</taxon>
    </lineage>
</organism>
<dbReference type="EMBL" id="BLAB01000001">
    <property type="protein sequence ID" value="GER93298.1"/>
    <property type="molecule type" value="Genomic_DNA"/>
</dbReference>
<keyword evidence="1" id="KW-0966">Cell projection</keyword>
<dbReference type="GO" id="GO:0005886">
    <property type="term" value="C:plasma membrane"/>
    <property type="evidence" value="ECO:0007669"/>
    <property type="project" value="TreeGrafter"/>
</dbReference>
<dbReference type="AlphaFoldDB" id="A0A5J4KUR3"/>
<dbReference type="PANTHER" id="PTHR30531">
    <property type="entry name" value="FLAGELLAR BIOSYNTHETIC PROTEIN FLHB"/>
    <property type="match status" value="1"/>
</dbReference>
<dbReference type="PANTHER" id="PTHR30531:SF12">
    <property type="entry name" value="FLAGELLAR BIOSYNTHETIC PROTEIN FLHB"/>
    <property type="match status" value="1"/>
</dbReference>
<keyword evidence="1" id="KW-0969">Cilium</keyword>
<reference evidence="1" key="1">
    <citation type="submission" date="2019-10" db="EMBL/GenBank/DDBJ databases">
        <title>Metagenomic sequencing of thiosulfate-disproportionating enrichment culture.</title>
        <authorList>
            <person name="Umezawa K."/>
            <person name="Kojima H."/>
            <person name="Fukui M."/>
        </authorList>
    </citation>
    <scope>NUCLEOTIDE SEQUENCE</scope>
    <source>
        <strain evidence="1">45J</strain>
    </source>
</reference>
<proteinExistence type="predicted"/>
<dbReference type="InterPro" id="IPR006135">
    <property type="entry name" value="T3SS_substrate_exporter"/>
</dbReference>
<comment type="caution">
    <text evidence="1">The sequence shown here is derived from an EMBL/GenBank/DDBJ whole genome shotgun (WGS) entry which is preliminary data.</text>
</comment>
<evidence type="ECO:0000313" key="1">
    <source>
        <dbReference type="EMBL" id="GER93298.1"/>
    </source>
</evidence>
<dbReference type="GO" id="GO:0009306">
    <property type="term" value="P:protein secretion"/>
    <property type="evidence" value="ECO:0007669"/>
    <property type="project" value="InterPro"/>
</dbReference>